<dbReference type="InterPro" id="IPR018691">
    <property type="entry name" value="DUF2188"/>
</dbReference>
<dbReference type="Proteomes" id="UP000316624">
    <property type="component" value="Unassembled WGS sequence"/>
</dbReference>
<evidence type="ECO:0000313" key="3">
    <source>
        <dbReference type="Proteomes" id="UP000316624"/>
    </source>
</evidence>
<gene>
    <name evidence="2" type="ORF">IQ35_03580</name>
</gene>
<organism evidence="2 3">
    <name type="scientific">Sphingobium wenxiniae (strain DSM 21828 / CGMCC 1.7748 / JZ-1)</name>
    <dbReference type="NCBI Taxonomy" id="595605"/>
    <lineage>
        <taxon>Bacteria</taxon>
        <taxon>Pseudomonadati</taxon>
        <taxon>Pseudomonadota</taxon>
        <taxon>Alphaproteobacteria</taxon>
        <taxon>Sphingomonadales</taxon>
        <taxon>Sphingomonadaceae</taxon>
        <taxon>Sphingobium</taxon>
    </lineage>
</organism>
<evidence type="ECO:0000313" key="2">
    <source>
        <dbReference type="EMBL" id="TWH90297.1"/>
    </source>
</evidence>
<feature type="region of interest" description="Disordered" evidence="1">
    <location>
        <begin position="1"/>
        <end position="74"/>
    </location>
</feature>
<evidence type="ECO:0000256" key="1">
    <source>
        <dbReference type="SAM" id="MobiDB-lite"/>
    </source>
</evidence>
<dbReference type="Pfam" id="PF09954">
    <property type="entry name" value="DUF2188"/>
    <property type="match status" value="1"/>
</dbReference>
<protein>
    <submittedName>
        <fullName evidence="2">Uncharacterized protein DUF2188</fullName>
    </submittedName>
</protein>
<name>A0A562K4G3_SPHWJ</name>
<proteinExistence type="predicted"/>
<dbReference type="EMBL" id="VLKK01000022">
    <property type="protein sequence ID" value="TWH90297.1"/>
    <property type="molecule type" value="Genomic_DNA"/>
</dbReference>
<keyword evidence="3" id="KW-1185">Reference proteome</keyword>
<accession>A0A562K4G3</accession>
<comment type="caution">
    <text evidence="2">The sequence shown here is derived from an EMBL/GenBank/DDBJ whole genome shotgun (WGS) entry which is preliminary data.</text>
</comment>
<reference evidence="2 3" key="1">
    <citation type="journal article" date="2015" name="Stand. Genomic Sci.">
        <title>Genomic Encyclopedia of Bacterial and Archaeal Type Strains, Phase III: the genomes of soil and plant-associated and newly described type strains.</title>
        <authorList>
            <person name="Whitman W.B."/>
            <person name="Woyke T."/>
            <person name="Klenk H.P."/>
            <person name="Zhou Y."/>
            <person name="Lilburn T.G."/>
            <person name="Beck B.J."/>
            <person name="De Vos P."/>
            <person name="Vandamme P."/>
            <person name="Eisen J.A."/>
            <person name="Garrity G."/>
            <person name="Hugenholtz P."/>
            <person name="Kyrpides N.C."/>
        </authorList>
    </citation>
    <scope>NUCLEOTIDE SEQUENCE [LARGE SCALE GENOMIC DNA]</scope>
    <source>
        <strain evidence="2 3">CGMCC 1.7748</strain>
    </source>
</reference>
<dbReference type="AlphaFoldDB" id="A0A562K4G3"/>
<sequence>MSKKNQHVVPHSGGWAVKGEGNAKASSVHSTQSAAESAARESAIRTGLEVFIHGRDGRIRERNTYGRDPFPPKG</sequence>
<feature type="compositionally biased region" description="Basic and acidic residues" evidence="1">
    <location>
        <begin position="52"/>
        <end position="65"/>
    </location>
</feature>
<dbReference type="RefSeq" id="WP_145075425.1">
    <property type="nucleotide sequence ID" value="NZ_JACIIY010000024.1"/>
</dbReference>